<dbReference type="InterPro" id="IPR001680">
    <property type="entry name" value="WD40_rpt"/>
</dbReference>
<dbReference type="GO" id="GO:0005730">
    <property type="term" value="C:nucleolus"/>
    <property type="evidence" value="ECO:0007669"/>
    <property type="project" value="UniProtKB-SubCell"/>
</dbReference>
<dbReference type="Gene3D" id="2.130.10.10">
    <property type="entry name" value="YVTN repeat-like/Quinoprotein amine dehydrogenase"/>
    <property type="match status" value="1"/>
</dbReference>
<evidence type="ECO:0000313" key="11">
    <source>
        <dbReference type="Proteomes" id="UP001212997"/>
    </source>
</evidence>
<gene>
    <name evidence="6" type="primary">YTM1</name>
    <name evidence="10" type="ORF">NLI96_g8231</name>
</gene>
<evidence type="ECO:0000256" key="4">
    <source>
        <dbReference type="ARBA" id="ARBA00022737"/>
    </source>
</evidence>
<keyword evidence="11" id="KW-1185">Reference proteome</keyword>
<dbReference type="PANTHER" id="PTHR19855:SF11">
    <property type="entry name" value="RIBOSOME BIOGENESIS PROTEIN WDR12"/>
    <property type="match status" value="1"/>
</dbReference>
<comment type="subcellular location">
    <subcellularLocation>
        <location evidence="6">Nucleus</location>
        <location evidence="6">Nucleolus</location>
    </subcellularLocation>
    <subcellularLocation>
        <location evidence="6">Nucleus</location>
        <location evidence="6">Nucleoplasm</location>
    </subcellularLocation>
</comment>
<feature type="region of interest" description="Disordered" evidence="8">
    <location>
        <begin position="236"/>
        <end position="261"/>
    </location>
</feature>
<dbReference type="InterPro" id="IPR019775">
    <property type="entry name" value="WD40_repeat_CS"/>
</dbReference>
<dbReference type="Proteomes" id="UP001212997">
    <property type="component" value="Unassembled WGS sequence"/>
</dbReference>
<dbReference type="Pfam" id="PF08154">
    <property type="entry name" value="NLE"/>
    <property type="match status" value="1"/>
</dbReference>
<dbReference type="InterPro" id="IPR028599">
    <property type="entry name" value="WDR12/Ytm1"/>
</dbReference>
<dbReference type="GO" id="GO:0005654">
    <property type="term" value="C:nucleoplasm"/>
    <property type="evidence" value="ECO:0007669"/>
    <property type="project" value="UniProtKB-SubCell"/>
</dbReference>
<feature type="repeat" description="WD" evidence="7">
    <location>
        <begin position="268"/>
        <end position="310"/>
    </location>
</feature>
<evidence type="ECO:0000259" key="9">
    <source>
        <dbReference type="Pfam" id="PF08154"/>
    </source>
</evidence>
<dbReference type="PROSITE" id="PS00678">
    <property type="entry name" value="WD_REPEATS_1"/>
    <property type="match status" value="1"/>
</dbReference>
<dbReference type="PROSITE" id="PS50294">
    <property type="entry name" value="WD_REPEATS_REGION"/>
    <property type="match status" value="2"/>
</dbReference>
<keyword evidence="1 6" id="KW-0690">Ribosome biogenesis</keyword>
<organism evidence="10 11">
    <name type="scientific">Meripilus lineatus</name>
    <dbReference type="NCBI Taxonomy" id="2056292"/>
    <lineage>
        <taxon>Eukaryota</taxon>
        <taxon>Fungi</taxon>
        <taxon>Dikarya</taxon>
        <taxon>Basidiomycota</taxon>
        <taxon>Agaricomycotina</taxon>
        <taxon>Agaricomycetes</taxon>
        <taxon>Polyporales</taxon>
        <taxon>Meripilaceae</taxon>
        <taxon>Meripilus</taxon>
    </lineage>
</organism>
<dbReference type="PROSITE" id="PS50082">
    <property type="entry name" value="WD_REPEATS_2"/>
    <property type="match status" value="3"/>
</dbReference>
<dbReference type="AlphaFoldDB" id="A0AAD5V2V5"/>
<reference evidence="10" key="1">
    <citation type="submission" date="2022-07" db="EMBL/GenBank/DDBJ databases">
        <title>Genome Sequence of Physisporinus lineatus.</title>
        <authorList>
            <person name="Buettner E."/>
        </authorList>
    </citation>
    <scope>NUCLEOTIDE SEQUENCE</scope>
    <source>
        <strain evidence="10">VT162</strain>
    </source>
</reference>
<dbReference type="PANTHER" id="PTHR19855">
    <property type="entry name" value="WD40 REPEAT PROTEIN 12, 37"/>
    <property type="match status" value="1"/>
</dbReference>
<keyword evidence="3 7" id="KW-0853">WD repeat</keyword>
<dbReference type="GO" id="GO:0030687">
    <property type="term" value="C:preribosome, large subunit precursor"/>
    <property type="evidence" value="ECO:0007669"/>
    <property type="project" value="UniProtKB-UniRule"/>
</dbReference>
<accession>A0AAD5V2V5</accession>
<evidence type="ECO:0000256" key="3">
    <source>
        <dbReference type="ARBA" id="ARBA00022574"/>
    </source>
</evidence>
<sequence>MASASDVSHPVVFSTQTPYTLPSQKFMIPASWKRYHLSQLVNKALSLSSPIPFDFLVRGEILRTSLGEWCTEKGIGEEETLEIEYFESVMPPQRMSSLPHEDWVSSVSCGLQGHFVTASYDGILRVFDYSQTLLHATQVHEAPITSVSLVHNASLPEDDILVATASHDLTARLTQVNIRQRNSQDENHTKTLASLHLHTAPLSSISSSSSGAHIVTASWDSLIGVWDTLIPASDEVPVDESQNRAANRKKRRKVDEEGPRRKAPLHVLKGHTARVSKASFATHSNNIAYSAGFDSTLRAWDVENGVCTNTITASTKPFLDLAVSSEGTAIFASSSDRTVSQYDIRDPATSSSAAPVSSFFHPSTPSCISLPPSSSSSHQFVTGSYDGVVRLWDTRSVKNAVTSFKPWEGGKKILSVDWGTGVIAIGGEGGVDVWRLNQG</sequence>
<feature type="domain" description="NLE" evidence="9">
    <location>
        <begin position="12"/>
        <end position="69"/>
    </location>
</feature>
<evidence type="ECO:0000256" key="8">
    <source>
        <dbReference type="SAM" id="MobiDB-lite"/>
    </source>
</evidence>
<evidence type="ECO:0000256" key="6">
    <source>
        <dbReference type="HAMAP-Rule" id="MF_03029"/>
    </source>
</evidence>
<evidence type="ECO:0000256" key="5">
    <source>
        <dbReference type="ARBA" id="ARBA00023242"/>
    </source>
</evidence>
<keyword evidence="4" id="KW-0677">Repeat</keyword>
<comment type="similarity">
    <text evidence="6">Belongs to the WD repeat WDR12/YTM1 family.</text>
</comment>
<evidence type="ECO:0000313" key="10">
    <source>
        <dbReference type="EMBL" id="KAJ3480592.1"/>
    </source>
</evidence>
<dbReference type="Pfam" id="PF00400">
    <property type="entry name" value="WD40"/>
    <property type="match status" value="5"/>
</dbReference>
<keyword evidence="5 6" id="KW-0539">Nucleus</keyword>
<feature type="repeat" description="WD" evidence="7">
    <location>
        <begin position="195"/>
        <end position="227"/>
    </location>
</feature>
<dbReference type="GO" id="GO:0000466">
    <property type="term" value="P:maturation of 5.8S rRNA from tricistronic rRNA transcript (SSU-rRNA, 5.8S rRNA, LSU-rRNA)"/>
    <property type="evidence" value="ECO:0007669"/>
    <property type="project" value="UniProtKB-UniRule"/>
</dbReference>
<name>A0AAD5V2V5_9APHY</name>
<dbReference type="GO" id="GO:0043021">
    <property type="term" value="F:ribonucleoprotein complex binding"/>
    <property type="evidence" value="ECO:0007669"/>
    <property type="project" value="UniProtKB-UniRule"/>
</dbReference>
<dbReference type="PRINTS" id="PR00320">
    <property type="entry name" value="GPROTEINBRPT"/>
</dbReference>
<protein>
    <recommendedName>
        <fullName evidence="6">Ribosome biogenesis protein YTM1</fullName>
    </recommendedName>
</protein>
<comment type="subunit">
    <text evidence="6">Component of the NOP7 complex, composed of ERB1, NOP7 and YTM1. Within the NOP7 complex ERB1 appears to interact directly with NOP7 and YTM1. The NOP7 complex also associates with the 66S pre-ribosome.</text>
</comment>
<keyword evidence="2 6" id="KW-0698">rRNA processing</keyword>
<dbReference type="InterPro" id="IPR015943">
    <property type="entry name" value="WD40/YVTN_repeat-like_dom_sf"/>
</dbReference>
<evidence type="ECO:0000256" key="2">
    <source>
        <dbReference type="ARBA" id="ARBA00022552"/>
    </source>
</evidence>
<feature type="repeat" description="WD" evidence="7">
    <location>
        <begin position="380"/>
        <end position="402"/>
    </location>
</feature>
<dbReference type="InterPro" id="IPR036322">
    <property type="entry name" value="WD40_repeat_dom_sf"/>
</dbReference>
<proteinExistence type="inferred from homology"/>
<evidence type="ECO:0000256" key="1">
    <source>
        <dbReference type="ARBA" id="ARBA00022517"/>
    </source>
</evidence>
<evidence type="ECO:0000256" key="7">
    <source>
        <dbReference type="PROSITE-ProRule" id="PRU00221"/>
    </source>
</evidence>
<comment type="caution">
    <text evidence="10">The sequence shown here is derived from an EMBL/GenBank/DDBJ whole genome shotgun (WGS) entry which is preliminary data.</text>
</comment>
<dbReference type="SMART" id="SM00320">
    <property type="entry name" value="WD40"/>
    <property type="match status" value="6"/>
</dbReference>
<dbReference type="EMBL" id="JANAWD010000366">
    <property type="protein sequence ID" value="KAJ3480592.1"/>
    <property type="molecule type" value="Genomic_DNA"/>
</dbReference>
<dbReference type="InterPro" id="IPR020472">
    <property type="entry name" value="WD40_PAC1"/>
</dbReference>
<dbReference type="GO" id="GO:0000463">
    <property type="term" value="P:maturation of LSU-rRNA from tricistronic rRNA transcript (SSU-rRNA, 5.8S rRNA, LSU-rRNA)"/>
    <property type="evidence" value="ECO:0007669"/>
    <property type="project" value="UniProtKB-UniRule"/>
</dbReference>
<dbReference type="HAMAP" id="MF_03029">
    <property type="entry name" value="WDR12"/>
    <property type="match status" value="1"/>
</dbReference>
<dbReference type="InterPro" id="IPR012972">
    <property type="entry name" value="NLE"/>
</dbReference>
<comment type="function">
    <text evidence="6">Component of the NOP7 complex, which is required for maturation of the 25S and 5.8S ribosomal RNAs and formation of the 60S ribosome.</text>
</comment>
<dbReference type="SUPFAM" id="SSF50978">
    <property type="entry name" value="WD40 repeat-like"/>
    <property type="match status" value="1"/>
</dbReference>